<name>A0A834GBB1_RHOSS</name>
<dbReference type="InterPro" id="IPR026316">
    <property type="entry name" value="NSL2"/>
</dbReference>
<reference evidence="1" key="1">
    <citation type="submission" date="2019-11" db="EMBL/GenBank/DDBJ databases">
        <authorList>
            <person name="Liu Y."/>
            <person name="Hou J."/>
            <person name="Li T.-Q."/>
            <person name="Guan C.-H."/>
            <person name="Wu X."/>
            <person name="Wu H.-Z."/>
            <person name="Ling F."/>
            <person name="Zhang R."/>
            <person name="Shi X.-G."/>
            <person name="Ren J.-P."/>
            <person name="Chen E.-F."/>
            <person name="Sun J.-M."/>
        </authorList>
    </citation>
    <scope>NUCLEOTIDE SEQUENCE</scope>
    <source>
        <strain evidence="1">Adult_tree_wgs_1</strain>
        <tissue evidence="1">Leaves</tissue>
    </source>
</reference>
<keyword evidence="2" id="KW-1185">Reference proteome</keyword>
<dbReference type="GO" id="GO:0044545">
    <property type="term" value="C:NSL complex"/>
    <property type="evidence" value="ECO:0007669"/>
    <property type="project" value="TreeGrafter"/>
</dbReference>
<organism evidence="1 2">
    <name type="scientific">Rhododendron simsii</name>
    <name type="common">Sims's rhododendron</name>
    <dbReference type="NCBI Taxonomy" id="118357"/>
    <lineage>
        <taxon>Eukaryota</taxon>
        <taxon>Viridiplantae</taxon>
        <taxon>Streptophyta</taxon>
        <taxon>Embryophyta</taxon>
        <taxon>Tracheophyta</taxon>
        <taxon>Spermatophyta</taxon>
        <taxon>Magnoliopsida</taxon>
        <taxon>eudicotyledons</taxon>
        <taxon>Gunneridae</taxon>
        <taxon>Pentapetalae</taxon>
        <taxon>asterids</taxon>
        <taxon>Ericales</taxon>
        <taxon>Ericaceae</taxon>
        <taxon>Ericoideae</taxon>
        <taxon>Rhodoreae</taxon>
        <taxon>Rhododendron</taxon>
    </lineage>
</organism>
<comment type="caution">
    <text evidence="1">The sequence shown here is derived from an EMBL/GenBank/DDBJ whole genome shotgun (WGS) entry which is preliminary data.</text>
</comment>
<dbReference type="PANTHER" id="PTHR13453:SF1">
    <property type="entry name" value="KAT8 REGULATORY NSL COMPLEX SUBUNIT 2"/>
    <property type="match status" value="1"/>
</dbReference>
<evidence type="ECO:0000313" key="2">
    <source>
        <dbReference type="Proteomes" id="UP000626092"/>
    </source>
</evidence>
<protein>
    <submittedName>
        <fullName evidence="1">Uncharacterized protein</fullName>
    </submittedName>
</protein>
<dbReference type="Proteomes" id="UP000626092">
    <property type="component" value="Unassembled WGS sequence"/>
</dbReference>
<dbReference type="PANTHER" id="PTHR13453">
    <property type="entry name" value="KAT8 REGULATORY NSL COMPLEX SUBUNIT 2"/>
    <property type="match status" value="1"/>
</dbReference>
<evidence type="ECO:0000313" key="1">
    <source>
        <dbReference type="EMBL" id="KAF7130196.1"/>
    </source>
</evidence>
<sequence>MEVPTSPEVFNRPTAALSRSEFLTRQEVLKRRLRRRKRLAKVYGDHYWSMMENVKIKFREYYWVYGKSLFKEKSLLYMLTSARQTLVLVVACCDVIRILAIGSNQHSVGLEMLNLYCKNLHVINNSLEDGWGEFYDDNHLQQESKYGPMNANSDIIDNNAPSGEIMTAWLPSVFFADHYPLQFAYVEAPQTSVSQLFAVYFHPLLQEENIDNYCSHKTVNLGNSKNSG</sequence>
<accession>A0A834GBB1</accession>
<gene>
    <name evidence="1" type="ORF">RHSIM_Rhsim10G0189600</name>
</gene>
<dbReference type="OrthoDB" id="677315at2759"/>
<dbReference type="AlphaFoldDB" id="A0A834GBB1"/>
<dbReference type="EMBL" id="WJXA01000010">
    <property type="protein sequence ID" value="KAF7130196.1"/>
    <property type="molecule type" value="Genomic_DNA"/>
</dbReference>
<proteinExistence type="predicted"/>